<protein>
    <submittedName>
        <fullName evidence="9">ABC transporter permease</fullName>
    </submittedName>
</protein>
<dbReference type="Pfam" id="PF00528">
    <property type="entry name" value="BPD_transp_1"/>
    <property type="match status" value="1"/>
</dbReference>
<feature type="transmembrane region" description="Helical" evidence="7">
    <location>
        <begin position="192"/>
        <end position="212"/>
    </location>
</feature>
<proteinExistence type="inferred from homology"/>
<feature type="transmembrane region" description="Helical" evidence="7">
    <location>
        <begin position="143"/>
        <end position="172"/>
    </location>
</feature>
<keyword evidence="10" id="KW-1185">Reference proteome</keyword>
<evidence type="ECO:0000256" key="2">
    <source>
        <dbReference type="ARBA" id="ARBA00022448"/>
    </source>
</evidence>
<gene>
    <name evidence="9" type="ORF">HC031_31740</name>
</gene>
<dbReference type="InterPro" id="IPR045621">
    <property type="entry name" value="BPD_transp_1_N"/>
</dbReference>
<dbReference type="SUPFAM" id="SSF161098">
    <property type="entry name" value="MetI-like"/>
    <property type="match status" value="1"/>
</dbReference>
<evidence type="ECO:0000259" key="8">
    <source>
        <dbReference type="PROSITE" id="PS50928"/>
    </source>
</evidence>
<evidence type="ECO:0000256" key="4">
    <source>
        <dbReference type="ARBA" id="ARBA00022692"/>
    </source>
</evidence>
<feature type="transmembrane region" description="Helical" evidence="7">
    <location>
        <begin position="101"/>
        <end position="122"/>
    </location>
</feature>
<keyword evidence="4 7" id="KW-0812">Transmembrane</keyword>
<comment type="similarity">
    <text evidence="7">Belongs to the binding-protein-dependent transport system permease family.</text>
</comment>
<dbReference type="EMBL" id="JAATVY010000053">
    <property type="protein sequence ID" value="NJC74253.1"/>
    <property type="molecule type" value="Genomic_DNA"/>
</dbReference>
<feature type="transmembrane region" description="Helical" evidence="7">
    <location>
        <begin position="14"/>
        <end position="35"/>
    </location>
</feature>
<feature type="domain" description="ABC transmembrane type-1" evidence="8">
    <location>
        <begin position="101"/>
        <end position="315"/>
    </location>
</feature>
<reference evidence="9 10" key="1">
    <citation type="submission" date="2020-03" db="EMBL/GenBank/DDBJ databases">
        <title>WGS of the type strain of Planosporangium spp.</title>
        <authorList>
            <person name="Thawai C."/>
        </authorList>
    </citation>
    <scope>NUCLEOTIDE SEQUENCE [LARGE SCALE GENOMIC DNA]</scope>
    <source>
        <strain evidence="9 10">TBRC 5610</strain>
    </source>
</reference>
<feature type="non-terminal residue" evidence="9">
    <location>
        <position position="1"/>
    </location>
</feature>
<evidence type="ECO:0000313" key="9">
    <source>
        <dbReference type="EMBL" id="NJC74253.1"/>
    </source>
</evidence>
<accession>A0ABX0Y896</accession>
<evidence type="ECO:0000256" key="7">
    <source>
        <dbReference type="RuleBase" id="RU363032"/>
    </source>
</evidence>
<dbReference type="PROSITE" id="PS50928">
    <property type="entry name" value="ABC_TM1"/>
    <property type="match status" value="1"/>
</dbReference>
<dbReference type="Gene3D" id="1.10.3720.10">
    <property type="entry name" value="MetI-like"/>
    <property type="match status" value="1"/>
</dbReference>
<dbReference type="CDD" id="cd06261">
    <property type="entry name" value="TM_PBP2"/>
    <property type="match status" value="1"/>
</dbReference>
<dbReference type="PANTHER" id="PTHR43376">
    <property type="entry name" value="OLIGOPEPTIDE TRANSPORT SYSTEM PERMEASE PROTEIN"/>
    <property type="match status" value="1"/>
</dbReference>
<comment type="subcellular location">
    <subcellularLocation>
        <location evidence="1 7">Cell membrane</location>
        <topology evidence="1 7">Multi-pass membrane protein</topology>
    </subcellularLocation>
</comment>
<evidence type="ECO:0000256" key="3">
    <source>
        <dbReference type="ARBA" id="ARBA00022475"/>
    </source>
</evidence>
<keyword evidence="2 7" id="KW-0813">Transport</keyword>
<name>A0ABX0Y896_9ACTN</name>
<dbReference type="InterPro" id="IPR000515">
    <property type="entry name" value="MetI-like"/>
</dbReference>
<dbReference type="Pfam" id="PF19300">
    <property type="entry name" value="BPD_transp_1_N"/>
    <property type="match status" value="1"/>
</dbReference>
<dbReference type="PANTHER" id="PTHR43376:SF1">
    <property type="entry name" value="OLIGOPEPTIDE TRANSPORT SYSTEM PERMEASE PROTEIN"/>
    <property type="match status" value="1"/>
</dbReference>
<organism evidence="9 10">
    <name type="scientific">Planosporangium thailandense</name>
    <dbReference type="NCBI Taxonomy" id="765197"/>
    <lineage>
        <taxon>Bacteria</taxon>
        <taxon>Bacillati</taxon>
        <taxon>Actinomycetota</taxon>
        <taxon>Actinomycetes</taxon>
        <taxon>Micromonosporales</taxon>
        <taxon>Micromonosporaceae</taxon>
        <taxon>Planosporangium</taxon>
    </lineage>
</organism>
<dbReference type="InterPro" id="IPR035906">
    <property type="entry name" value="MetI-like_sf"/>
</dbReference>
<evidence type="ECO:0000256" key="5">
    <source>
        <dbReference type="ARBA" id="ARBA00022989"/>
    </source>
</evidence>
<dbReference type="RefSeq" id="WP_167929155.1">
    <property type="nucleotide sequence ID" value="NZ_JAATVY010000053.1"/>
</dbReference>
<sequence length="329" mass="36114">AGRYEFLRYLGRKLLAAAVSFFFALVIGFVLFSLIPADPVRALTRGRPTSQAQMLQLRKSLGLDKPLWLRFVDFVNDTLHGRLGQSWEFQQPVASLVVSRLWPTLLLMGTATVISVVVGLWLGVRSGWRHGSLFDRISSGVSLALWSMPTFWLGMILLITFSVGIGPIPSIFPANGMSDPSITGGLPHVLDVARHLVLPSLTMVLVVFAQYVTIMRSSIIDELGSPYLLTARAKGLTDADVRRRHAVPNALLPAVTVIFLQIGGIIGGAVTVETVYSWPGLGYLTYQALKVPDLPLLQGTFIIFCASVIIMNLIADVLYRFLDPRVRAQ</sequence>
<comment type="caution">
    <text evidence="9">The sequence shown here is derived from an EMBL/GenBank/DDBJ whole genome shotgun (WGS) entry which is preliminary data.</text>
</comment>
<evidence type="ECO:0000313" key="10">
    <source>
        <dbReference type="Proteomes" id="UP000722989"/>
    </source>
</evidence>
<keyword evidence="5 7" id="KW-1133">Transmembrane helix</keyword>
<dbReference type="Proteomes" id="UP000722989">
    <property type="component" value="Unassembled WGS sequence"/>
</dbReference>
<keyword evidence="3" id="KW-1003">Cell membrane</keyword>
<evidence type="ECO:0000256" key="6">
    <source>
        <dbReference type="ARBA" id="ARBA00023136"/>
    </source>
</evidence>
<keyword evidence="6 7" id="KW-0472">Membrane</keyword>
<feature type="transmembrane region" description="Helical" evidence="7">
    <location>
        <begin position="251"/>
        <end position="276"/>
    </location>
</feature>
<feature type="transmembrane region" description="Helical" evidence="7">
    <location>
        <begin position="296"/>
        <end position="319"/>
    </location>
</feature>
<evidence type="ECO:0000256" key="1">
    <source>
        <dbReference type="ARBA" id="ARBA00004651"/>
    </source>
</evidence>